<dbReference type="InterPro" id="IPR050301">
    <property type="entry name" value="NTE"/>
</dbReference>
<keyword evidence="1 4" id="KW-0378">Hydrolase</keyword>
<proteinExistence type="predicted"/>
<dbReference type="GO" id="GO:0016042">
    <property type="term" value="P:lipid catabolic process"/>
    <property type="evidence" value="ECO:0007669"/>
    <property type="project" value="UniProtKB-UniRule"/>
</dbReference>
<feature type="active site" description="Proton acceptor" evidence="4">
    <location>
        <position position="150"/>
    </location>
</feature>
<dbReference type="GO" id="GO:0016787">
    <property type="term" value="F:hydrolase activity"/>
    <property type="evidence" value="ECO:0007669"/>
    <property type="project" value="UniProtKB-UniRule"/>
</dbReference>
<feature type="short sequence motif" description="GXSXG" evidence="4">
    <location>
        <begin position="36"/>
        <end position="40"/>
    </location>
</feature>
<sequence>MKIGLALGAGAVRGLAHLAVLDVLKREGIRIDCIAGCSIGSLIGGVYAAGLPVKYIKELAREIDWDHITDITFPRHGLVKGDKFLSFLELITQGKNIEDLNIPFAAIACDIEQGEHIVIKEGSLAKAIRASTSIPGIYVPFKHKGRLLVDGGVLDTIPVSTVRDMGADIVIAVDVGVKKVNDSVKNIFDILFNTFDIMQHELEKHKTLAADIIIRPDLADCSGFDLDQVDKCLSVGYSAVEDILPDLIKLIKERI</sequence>
<feature type="domain" description="PNPLA" evidence="5">
    <location>
        <begin position="5"/>
        <end position="163"/>
    </location>
</feature>
<dbReference type="Pfam" id="PF01734">
    <property type="entry name" value="Patatin"/>
    <property type="match status" value="1"/>
</dbReference>
<feature type="active site" description="Nucleophile" evidence="4">
    <location>
        <position position="38"/>
    </location>
</feature>
<dbReference type="SUPFAM" id="SSF52151">
    <property type="entry name" value="FabD/lysophospholipase-like"/>
    <property type="match status" value="1"/>
</dbReference>
<dbReference type="AlphaFoldDB" id="A0A8A7KFB9"/>
<evidence type="ECO:0000313" key="6">
    <source>
        <dbReference type="EMBL" id="QTL99970.1"/>
    </source>
</evidence>
<dbReference type="Proteomes" id="UP000665020">
    <property type="component" value="Chromosome"/>
</dbReference>
<dbReference type="PANTHER" id="PTHR14226:SF76">
    <property type="entry name" value="NTE FAMILY PROTEIN RSSA"/>
    <property type="match status" value="1"/>
</dbReference>
<dbReference type="InterPro" id="IPR016035">
    <property type="entry name" value="Acyl_Trfase/lysoPLipase"/>
</dbReference>
<accession>A0A8A7KFB9</accession>
<gene>
    <name evidence="6" type="ORF">GM661_09550</name>
</gene>
<organism evidence="6 7">
    <name type="scientific">Iocasia fonsfrigidae</name>
    <dbReference type="NCBI Taxonomy" id="2682810"/>
    <lineage>
        <taxon>Bacteria</taxon>
        <taxon>Bacillati</taxon>
        <taxon>Bacillota</taxon>
        <taxon>Clostridia</taxon>
        <taxon>Halanaerobiales</taxon>
        <taxon>Halanaerobiaceae</taxon>
        <taxon>Iocasia</taxon>
    </lineage>
</organism>
<dbReference type="Gene3D" id="3.40.1090.10">
    <property type="entry name" value="Cytosolic phospholipase A2 catalytic domain"/>
    <property type="match status" value="2"/>
</dbReference>
<dbReference type="KEGG" id="ifn:GM661_09550"/>
<evidence type="ECO:0000256" key="4">
    <source>
        <dbReference type="PROSITE-ProRule" id="PRU01161"/>
    </source>
</evidence>
<evidence type="ECO:0000256" key="3">
    <source>
        <dbReference type="ARBA" id="ARBA00023098"/>
    </source>
</evidence>
<evidence type="ECO:0000259" key="5">
    <source>
        <dbReference type="PROSITE" id="PS51635"/>
    </source>
</evidence>
<keyword evidence="7" id="KW-1185">Reference proteome</keyword>
<evidence type="ECO:0000256" key="2">
    <source>
        <dbReference type="ARBA" id="ARBA00022963"/>
    </source>
</evidence>
<evidence type="ECO:0000256" key="1">
    <source>
        <dbReference type="ARBA" id="ARBA00022801"/>
    </source>
</evidence>
<dbReference type="PANTHER" id="PTHR14226">
    <property type="entry name" value="NEUROPATHY TARGET ESTERASE/SWISS CHEESE D.MELANOGASTER"/>
    <property type="match status" value="1"/>
</dbReference>
<keyword evidence="2 4" id="KW-0442">Lipid degradation</keyword>
<evidence type="ECO:0000313" key="7">
    <source>
        <dbReference type="Proteomes" id="UP000665020"/>
    </source>
</evidence>
<feature type="short sequence motif" description="DGA/G" evidence="4">
    <location>
        <begin position="150"/>
        <end position="152"/>
    </location>
</feature>
<name>A0A8A7KFB9_9FIRM</name>
<dbReference type="PROSITE" id="PS51635">
    <property type="entry name" value="PNPLA"/>
    <property type="match status" value="1"/>
</dbReference>
<comment type="caution">
    <text evidence="4">Lacks conserved residue(s) required for the propagation of feature annotation.</text>
</comment>
<keyword evidence="3 4" id="KW-0443">Lipid metabolism</keyword>
<dbReference type="InterPro" id="IPR002641">
    <property type="entry name" value="PNPLA_dom"/>
</dbReference>
<dbReference type="EMBL" id="CP046640">
    <property type="protein sequence ID" value="QTL99970.1"/>
    <property type="molecule type" value="Genomic_DNA"/>
</dbReference>
<reference evidence="6" key="1">
    <citation type="submission" date="2019-12" db="EMBL/GenBank/DDBJ databases">
        <authorList>
            <person name="zhang j."/>
            <person name="sun C.M."/>
        </authorList>
    </citation>
    <scope>NUCLEOTIDE SEQUENCE</scope>
    <source>
        <strain evidence="6">NS-1</strain>
    </source>
</reference>
<protein>
    <submittedName>
        <fullName evidence="6">Patatin family protein</fullName>
    </submittedName>
</protein>